<sequence length="75" mass="8435">MFDNLMIMGRKCDLTTSEKSVNTSNLAKNKSNLEISEITGRYQQTVKTFVTAPTKIRKRAEKVTSKPKQLELSGV</sequence>
<dbReference type="AlphaFoldDB" id="A0AA36AQW0"/>
<keyword evidence="2" id="KW-1185">Reference proteome</keyword>
<evidence type="ECO:0000313" key="2">
    <source>
        <dbReference type="Proteomes" id="UP001162480"/>
    </source>
</evidence>
<dbReference type="Proteomes" id="UP001162480">
    <property type="component" value="Chromosome 4"/>
</dbReference>
<proteinExistence type="predicted"/>
<reference evidence="1" key="1">
    <citation type="submission" date="2023-08" db="EMBL/GenBank/DDBJ databases">
        <authorList>
            <person name="Alioto T."/>
            <person name="Alioto T."/>
            <person name="Gomez Garrido J."/>
        </authorList>
    </citation>
    <scope>NUCLEOTIDE SEQUENCE</scope>
</reference>
<organism evidence="1 2">
    <name type="scientific">Octopus vulgaris</name>
    <name type="common">Common octopus</name>
    <dbReference type="NCBI Taxonomy" id="6645"/>
    <lineage>
        <taxon>Eukaryota</taxon>
        <taxon>Metazoa</taxon>
        <taxon>Spiralia</taxon>
        <taxon>Lophotrochozoa</taxon>
        <taxon>Mollusca</taxon>
        <taxon>Cephalopoda</taxon>
        <taxon>Coleoidea</taxon>
        <taxon>Octopodiformes</taxon>
        <taxon>Octopoda</taxon>
        <taxon>Incirrata</taxon>
        <taxon>Octopodidae</taxon>
        <taxon>Octopus</taxon>
    </lineage>
</organism>
<gene>
    <name evidence="1" type="ORF">OCTVUL_1B027808</name>
</gene>
<accession>A0AA36AQW0</accession>
<dbReference type="EMBL" id="OX597817">
    <property type="protein sequence ID" value="CAI9720646.1"/>
    <property type="molecule type" value="Genomic_DNA"/>
</dbReference>
<name>A0AA36AQW0_OCTVU</name>
<evidence type="ECO:0000313" key="1">
    <source>
        <dbReference type="EMBL" id="CAI9720646.1"/>
    </source>
</evidence>
<protein>
    <submittedName>
        <fullName evidence="1">Uncharacterized protein</fullName>
    </submittedName>
</protein>